<comment type="subcellular location">
    <subcellularLocation>
        <location evidence="1">Membrane</location>
        <topology evidence="1">Multi-pass membrane protein</topology>
    </subcellularLocation>
</comment>
<evidence type="ECO:0000313" key="10">
    <source>
        <dbReference type="Proteomes" id="UP000245202"/>
    </source>
</evidence>
<dbReference type="GO" id="GO:0009847">
    <property type="term" value="P:spore germination"/>
    <property type="evidence" value="ECO:0007669"/>
    <property type="project" value="InterPro"/>
</dbReference>
<evidence type="ECO:0008006" key="11">
    <source>
        <dbReference type="Google" id="ProtNLM"/>
    </source>
</evidence>
<evidence type="ECO:0000256" key="6">
    <source>
        <dbReference type="ARBA" id="ARBA00022989"/>
    </source>
</evidence>
<keyword evidence="4" id="KW-0309">Germination</keyword>
<evidence type="ECO:0000256" key="2">
    <source>
        <dbReference type="ARBA" id="ARBA00007998"/>
    </source>
</evidence>
<organism evidence="9 10">
    <name type="scientific">Paenibacillus agaridevorans</name>
    <dbReference type="NCBI Taxonomy" id="171404"/>
    <lineage>
        <taxon>Bacteria</taxon>
        <taxon>Bacillati</taxon>
        <taxon>Bacillota</taxon>
        <taxon>Bacilli</taxon>
        <taxon>Bacillales</taxon>
        <taxon>Paenibacillaceae</taxon>
        <taxon>Paenibacillus</taxon>
    </lineage>
</organism>
<evidence type="ECO:0000313" key="9">
    <source>
        <dbReference type="EMBL" id="GBG06108.1"/>
    </source>
</evidence>
<dbReference type="GO" id="GO:0016020">
    <property type="term" value="C:membrane"/>
    <property type="evidence" value="ECO:0007669"/>
    <property type="project" value="UniProtKB-SubCell"/>
</dbReference>
<evidence type="ECO:0000256" key="1">
    <source>
        <dbReference type="ARBA" id="ARBA00004141"/>
    </source>
</evidence>
<feature type="transmembrane region" description="Helical" evidence="8">
    <location>
        <begin position="213"/>
        <end position="234"/>
    </location>
</feature>
<keyword evidence="5 8" id="KW-0812">Transmembrane</keyword>
<feature type="transmembrane region" description="Helical" evidence="8">
    <location>
        <begin position="180"/>
        <end position="201"/>
    </location>
</feature>
<proteinExistence type="inferred from homology"/>
<evidence type="ECO:0000256" key="3">
    <source>
        <dbReference type="ARBA" id="ARBA00022448"/>
    </source>
</evidence>
<feature type="transmembrane region" description="Helical" evidence="8">
    <location>
        <begin position="266"/>
        <end position="288"/>
    </location>
</feature>
<dbReference type="PANTHER" id="PTHR34975">
    <property type="entry name" value="SPORE GERMINATION PROTEIN A2"/>
    <property type="match status" value="1"/>
</dbReference>
<evidence type="ECO:0000256" key="7">
    <source>
        <dbReference type="ARBA" id="ARBA00023136"/>
    </source>
</evidence>
<feature type="transmembrane region" description="Helical" evidence="8">
    <location>
        <begin position="332"/>
        <end position="352"/>
    </location>
</feature>
<dbReference type="Pfam" id="PF03845">
    <property type="entry name" value="Spore_permease"/>
    <property type="match status" value="1"/>
</dbReference>
<keyword evidence="7 8" id="KW-0472">Membrane</keyword>
<comment type="caution">
    <text evidence="9">The sequence shown here is derived from an EMBL/GenBank/DDBJ whole genome shotgun (WGS) entry which is preliminary data.</text>
</comment>
<gene>
    <name evidence="9" type="ORF">PAT3040_00611</name>
</gene>
<dbReference type="RefSeq" id="WP_108991483.1">
    <property type="nucleotide sequence ID" value="NZ_BDQX01000036.1"/>
</dbReference>
<accession>A0A2R5EMB6</accession>
<evidence type="ECO:0000256" key="4">
    <source>
        <dbReference type="ARBA" id="ARBA00022544"/>
    </source>
</evidence>
<reference evidence="9 10" key="1">
    <citation type="submission" date="2017-08" db="EMBL/GenBank/DDBJ databases">
        <title>Substantial Increase in Enzyme Production by Combined Drug-Resistance Mutations in Paenibacillus agaridevorans.</title>
        <authorList>
            <person name="Tanaka Y."/>
            <person name="Funane K."/>
            <person name="Hosaka T."/>
            <person name="Shiwa Y."/>
            <person name="Fujita N."/>
            <person name="Miyazaki T."/>
            <person name="Yoshikawa H."/>
            <person name="Murakami K."/>
            <person name="Kasahara K."/>
            <person name="Inaoka T."/>
            <person name="Hiraga Y."/>
            <person name="Ochi K."/>
        </authorList>
    </citation>
    <scope>NUCLEOTIDE SEQUENCE [LARGE SCALE GENOMIC DNA]</scope>
    <source>
        <strain evidence="9 10">T-3040</strain>
    </source>
</reference>
<name>A0A2R5EMB6_9BACL</name>
<evidence type="ECO:0000256" key="5">
    <source>
        <dbReference type="ARBA" id="ARBA00022692"/>
    </source>
</evidence>
<dbReference type="InterPro" id="IPR004761">
    <property type="entry name" value="Spore_GerAB"/>
</dbReference>
<protein>
    <recommendedName>
        <fullName evidence="11">Spore germination protein</fullName>
    </recommendedName>
</protein>
<sequence length="361" mass="41435">MVKTWQVANLYILTHIGVIFFLYPDNMIQAMEVSHWIGILTGFLLHIIVVWSYIKGLSLFDRRNVVDIFLDAGKWIAFLLLAPVFVYLLAVIVISIRSYGEMITIIFLSSTPLWATMLLTAILAAFLAMQGIEAILRTGLLLLVLCMPPTLFVLFSSFQHVDWHYLLPLFEGGAFQWSFVYNRSFLMGLLAVGGSFVFLGFVQPEVAFNQRYIRYASFLLLPLYGIAVYVPLLTFGHSTASRLMFPFIFVTDIVEVNWLMFERTSLFFTMSMIAFVLLFISLMLWNAAYLVQKVITVRTWSIVWAIAFVLFVICVSIDDWEQLEKLIWWNTFLRLYVMFVIPGVTLTLGLLYKRKGGAAYG</sequence>
<keyword evidence="6 8" id="KW-1133">Transmembrane helix</keyword>
<feature type="transmembrane region" description="Helical" evidence="8">
    <location>
        <begin position="7"/>
        <end position="23"/>
    </location>
</feature>
<keyword evidence="3" id="KW-0813">Transport</keyword>
<comment type="similarity">
    <text evidence="2">Belongs to the amino acid-polyamine-organocation (APC) superfamily. Spore germination protein (SGP) (TC 2.A.3.9) family.</text>
</comment>
<feature type="transmembrane region" description="Helical" evidence="8">
    <location>
        <begin position="140"/>
        <end position="160"/>
    </location>
</feature>
<dbReference type="PANTHER" id="PTHR34975:SF2">
    <property type="entry name" value="SPORE GERMINATION PROTEIN A2"/>
    <property type="match status" value="1"/>
</dbReference>
<feature type="transmembrane region" description="Helical" evidence="8">
    <location>
        <begin position="35"/>
        <end position="54"/>
    </location>
</feature>
<keyword evidence="10" id="KW-1185">Reference proteome</keyword>
<dbReference type="AlphaFoldDB" id="A0A2R5EMB6"/>
<feature type="transmembrane region" description="Helical" evidence="8">
    <location>
        <begin position="102"/>
        <end position="128"/>
    </location>
</feature>
<evidence type="ECO:0000256" key="8">
    <source>
        <dbReference type="SAM" id="Phobius"/>
    </source>
</evidence>
<feature type="transmembrane region" description="Helical" evidence="8">
    <location>
        <begin position="300"/>
        <end position="320"/>
    </location>
</feature>
<dbReference type="EMBL" id="BDQX01000036">
    <property type="protein sequence ID" value="GBG06108.1"/>
    <property type="molecule type" value="Genomic_DNA"/>
</dbReference>
<dbReference type="Proteomes" id="UP000245202">
    <property type="component" value="Unassembled WGS sequence"/>
</dbReference>
<feature type="transmembrane region" description="Helical" evidence="8">
    <location>
        <begin position="75"/>
        <end position="96"/>
    </location>
</feature>